<keyword evidence="3" id="KW-1185">Reference proteome</keyword>
<comment type="caution">
    <text evidence="2">The sequence shown here is derived from an EMBL/GenBank/DDBJ whole genome shotgun (WGS) entry which is preliminary data.</text>
</comment>
<dbReference type="CDD" id="cd22160">
    <property type="entry name" value="F-box_AtFBL13-like"/>
    <property type="match status" value="1"/>
</dbReference>
<evidence type="ECO:0000313" key="2">
    <source>
        <dbReference type="EMBL" id="MED6225543.1"/>
    </source>
</evidence>
<dbReference type="InterPro" id="IPR036047">
    <property type="entry name" value="F-box-like_dom_sf"/>
</dbReference>
<evidence type="ECO:0000259" key="1">
    <source>
        <dbReference type="SMART" id="SM00579"/>
    </source>
</evidence>
<evidence type="ECO:0000313" key="3">
    <source>
        <dbReference type="Proteomes" id="UP001341840"/>
    </source>
</evidence>
<organism evidence="2 3">
    <name type="scientific">Stylosanthes scabra</name>
    <dbReference type="NCBI Taxonomy" id="79078"/>
    <lineage>
        <taxon>Eukaryota</taxon>
        <taxon>Viridiplantae</taxon>
        <taxon>Streptophyta</taxon>
        <taxon>Embryophyta</taxon>
        <taxon>Tracheophyta</taxon>
        <taxon>Spermatophyta</taxon>
        <taxon>Magnoliopsida</taxon>
        <taxon>eudicotyledons</taxon>
        <taxon>Gunneridae</taxon>
        <taxon>Pentapetalae</taxon>
        <taxon>rosids</taxon>
        <taxon>fabids</taxon>
        <taxon>Fabales</taxon>
        <taxon>Fabaceae</taxon>
        <taxon>Papilionoideae</taxon>
        <taxon>50 kb inversion clade</taxon>
        <taxon>dalbergioids sensu lato</taxon>
        <taxon>Dalbergieae</taxon>
        <taxon>Pterocarpus clade</taxon>
        <taxon>Stylosanthes</taxon>
    </lineage>
</organism>
<name>A0ABU6ZU50_9FABA</name>
<dbReference type="InterPro" id="IPR006566">
    <property type="entry name" value="FBD"/>
</dbReference>
<dbReference type="SUPFAM" id="SSF52047">
    <property type="entry name" value="RNI-like"/>
    <property type="match status" value="1"/>
</dbReference>
<proteinExistence type="predicted"/>
<dbReference type="SUPFAM" id="SSF81383">
    <property type="entry name" value="F-box domain"/>
    <property type="match status" value="1"/>
</dbReference>
<protein>
    <recommendedName>
        <fullName evidence="1">FBD domain-containing protein</fullName>
    </recommendedName>
</protein>
<dbReference type="Pfam" id="PF08387">
    <property type="entry name" value="FBD"/>
    <property type="match status" value="1"/>
</dbReference>
<dbReference type="InterPro" id="IPR053781">
    <property type="entry name" value="F-box_AtFBL13-like"/>
</dbReference>
<sequence>MDSNSSNQTQKEVTDDSKEDIISTLHESTLGQILSFLPTTEAIQTCVLSHRWIHVWKSITSLCFTDNLPCHGKKILKKQQFVKFVNKVLLHHLANSSINNFSLCLTRYSYESDQVSEWISTVLERRIQKLHIQYADKIQFSSHSFFKCSTLVQLFLQVRCTLNVPIYACFPNLQKLNISGVRLESDSSSVFSEEIELSFPILKVFEARGCEWLTMQGVSIQAPLLEKFSIALWNSSMSNESCKSTIKVFAPCLKEFSYEGDLEQDIILLDPSSISNASVVIVVDEDKKDRAKNLGCQVHKLLSQIHQVEQLKLLFYKVLMHGKDIFSHLPTFGRLTHLQLNEITGEALLKLLHNSPILTTLVLLNGVSVSHDSDKDALTYASSVPHCFLSSLRVFQFNGFNVHEHEICLAKFVMANAAVLERMIICAAFWLRYSDIDMEKIKENIFSFPKCCSFATIEFSDANGTSTCSAPQ</sequence>
<accession>A0ABU6ZU50</accession>
<dbReference type="EMBL" id="JASCZI010273965">
    <property type="protein sequence ID" value="MED6225543.1"/>
    <property type="molecule type" value="Genomic_DNA"/>
</dbReference>
<dbReference type="InterPro" id="IPR050232">
    <property type="entry name" value="FBL13/AtMIF1-like"/>
</dbReference>
<dbReference type="PANTHER" id="PTHR31900:SF32">
    <property type="entry name" value="F-BOX_RNI_FBD-LIKE DOMAIN PROTEIN"/>
    <property type="match status" value="1"/>
</dbReference>
<dbReference type="SMART" id="SM00579">
    <property type="entry name" value="FBD"/>
    <property type="match status" value="1"/>
</dbReference>
<feature type="domain" description="FBD" evidence="1">
    <location>
        <begin position="386"/>
        <end position="460"/>
    </location>
</feature>
<gene>
    <name evidence="2" type="ORF">PIB30_094639</name>
</gene>
<reference evidence="2 3" key="1">
    <citation type="journal article" date="2023" name="Plants (Basel)">
        <title>Bridging the Gap: Combining Genomics and Transcriptomics Approaches to Understand Stylosanthes scabra, an Orphan Legume from the Brazilian Caatinga.</title>
        <authorList>
            <person name="Ferreira-Neto J.R.C."/>
            <person name="da Silva M.D."/>
            <person name="Binneck E."/>
            <person name="de Melo N.F."/>
            <person name="da Silva R.H."/>
            <person name="de Melo A.L.T.M."/>
            <person name="Pandolfi V."/>
            <person name="Bustamante F.O."/>
            <person name="Brasileiro-Vidal A.C."/>
            <person name="Benko-Iseppon A.M."/>
        </authorList>
    </citation>
    <scope>NUCLEOTIDE SEQUENCE [LARGE SCALE GENOMIC DNA]</scope>
    <source>
        <tissue evidence="2">Leaves</tissue>
    </source>
</reference>
<dbReference type="PANTHER" id="PTHR31900">
    <property type="entry name" value="F-BOX/RNI SUPERFAMILY PROTEIN-RELATED"/>
    <property type="match status" value="1"/>
</dbReference>
<dbReference type="Proteomes" id="UP001341840">
    <property type="component" value="Unassembled WGS sequence"/>
</dbReference>